<evidence type="ECO:0000259" key="2">
    <source>
        <dbReference type="Pfam" id="PF00934"/>
    </source>
</evidence>
<feature type="region of interest" description="Disordered" evidence="1">
    <location>
        <begin position="72"/>
        <end position="113"/>
    </location>
</feature>
<reference evidence="3 4" key="1">
    <citation type="submission" date="2017-01" db="EMBL/GenBank/DDBJ databases">
        <authorList>
            <consortium name="Urmite Genomes"/>
        </authorList>
    </citation>
    <scope>NUCLEOTIDE SEQUENCE [LARGE SCALE GENOMIC DNA]</scope>
    <source>
        <strain evidence="3 4">AB57</strain>
    </source>
</reference>
<dbReference type="Gene3D" id="1.10.287.850">
    <property type="entry name" value="HP0062-like domain"/>
    <property type="match status" value="1"/>
</dbReference>
<evidence type="ECO:0000313" key="3">
    <source>
        <dbReference type="EMBL" id="SPM34210.1"/>
    </source>
</evidence>
<protein>
    <submittedName>
        <fullName evidence="3">Mycobacterium rhizamassiliense ORFan</fullName>
    </submittedName>
</protein>
<proteinExistence type="predicted"/>
<dbReference type="EMBL" id="FUFA01000004">
    <property type="protein sequence ID" value="SPM34210.1"/>
    <property type="molecule type" value="Genomic_DNA"/>
</dbReference>
<gene>
    <name evidence="3" type="ORF">MRAB57_2024</name>
</gene>
<dbReference type="SUPFAM" id="SSF140459">
    <property type="entry name" value="PE/PPE dimer-like"/>
    <property type="match status" value="1"/>
</dbReference>
<dbReference type="Pfam" id="PF00934">
    <property type="entry name" value="PE"/>
    <property type="match status" value="1"/>
</dbReference>
<sequence length="113" mass="11217">MPFLIAQPDMLDAAAGELHGINAALLEGNSAAAIPTTGVVPAAADAVSILTADPKPTCSPYGVTRILQCRSGSARSSKAAPTPSRPTSPVIIGAASMSPSASERSDSANSSKV</sequence>
<feature type="compositionally biased region" description="Low complexity" evidence="1">
    <location>
        <begin position="94"/>
        <end position="113"/>
    </location>
</feature>
<evidence type="ECO:0000256" key="1">
    <source>
        <dbReference type="SAM" id="MobiDB-lite"/>
    </source>
</evidence>
<organism evidence="3 4">
    <name type="scientific">Mycobacterium rhizamassiliense</name>
    <dbReference type="NCBI Taxonomy" id="1841860"/>
    <lineage>
        <taxon>Bacteria</taxon>
        <taxon>Bacillati</taxon>
        <taxon>Actinomycetota</taxon>
        <taxon>Actinomycetes</taxon>
        <taxon>Mycobacteriales</taxon>
        <taxon>Mycobacteriaceae</taxon>
        <taxon>Mycobacterium</taxon>
    </lineage>
</organism>
<dbReference type="Proteomes" id="UP000240988">
    <property type="component" value="Unassembled WGS sequence"/>
</dbReference>
<accession>A0A2U3NRS6</accession>
<dbReference type="InterPro" id="IPR000084">
    <property type="entry name" value="PE-PGRS_N"/>
</dbReference>
<dbReference type="AlphaFoldDB" id="A0A2U3NRS6"/>
<name>A0A2U3NRS6_9MYCO</name>
<keyword evidence="4" id="KW-1185">Reference proteome</keyword>
<dbReference type="InterPro" id="IPR038332">
    <property type="entry name" value="PPE_sf"/>
</dbReference>
<evidence type="ECO:0000313" key="4">
    <source>
        <dbReference type="Proteomes" id="UP000240988"/>
    </source>
</evidence>
<feature type="domain" description="PE" evidence="2">
    <location>
        <begin position="4"/>
        <end position="52"/>
    </location>
</feature>